<proteinExistence type="predicted"/>
<dbReference type="EMBL" id="MU005580">
    <property type="protein sequence ID" value="KAF2684954.1"/>
    <property type="molecule type" value="Genomic_DNA"/>
</dbReference>
<accession>A0A6G1J353</accession>
<reference evidence="1" key="1">
    <citation type="journal article" date="2020" name="Stud. Mycol.">
        <title>101 Dothideomycetes genomes: a test case for predicting lifestyles and emergence of pathogens.</title>
        <authorList>
            <person name="Haridas S."/>
            <person name="Albert R."/>
            <person name="Binder M."/>
            <person name="Bloem J."/>
            <person name="Labutti K."/>
            <person name="Salamov A."/>
            <person name="Andreopoulos B."/>
            <person name="Baker S."/>
            <person name="Barry K."/>
            <person name="Bills G."/>
            <person name="Bluhm B."/>
            <person name="Cannon C."/>
            <person name="Castanera R."/>
            <person name="Culley D."/>
            <person name="Daum C."/>
            <person name="Ezra D."/>
            <person name="Gonzalez J."/>
            <person name="Henrissat B."/>
            <person name="Kuo A."/>
            <person name="Liang C."/>
            <person name="Lipzen A."/>
            <person name="Lutzoni F."/>
            <person name="Magnuson J."/>
            <person name="Mondo S."/>
            <person name="Nolan M."/>
            <person name="Ohm R."/>
            <person name="Pangilinan J."/>
            <person name="Park H.-J."/>
            <person name="Ramirez L."/>
            <person name="Alfaro M."/>
            <person name="Sun H."/>
            <person name="Tritt A."/>
            <person name="Yoshinaga Y."/>
            <person name="Zwiers L.-H."/>
            <person name="Turgeon B."/>
            <person name="Goodwin S."/>
            <person name="Spatafora J."/>
            <person name="Crous P."/>
            <person name="Grigoriev I."/>
        </authorList>
    </citation>
    <scope>NUCLEOTIDE SEQUENCE</scope>
    <source>
        <strain evidence="1">CBS 122367</strain>
    </source>
</reference>
<evidence type="ECO:0000313" key="2">
    <source>
        <dbReference type="Proteomes" id="UP000799291"/>
    </source>
</evidence>
<evidence type="ECO:0000313" key="1">
    <source>
        <dbReference type="EMBL" id="KAF2684954.1"/>
    </source>
</evidence>
<organism evidence="1 2">
    <name type="scientific">Lentithecium fluviatile CBS 122367</name>
    <dbReference type="NCBI Taxonomy" id="1168545"/>
    <lineage>
        <taxon>Eukaryota</taxon>
        <taxon>Fungi</taxon>
        <taxon>Dikarya</taxon>
        <taxon>Ascomycota</taxon>
        <taxon>Pezizomycotina</taxon>
        <taxon>Dothideomycetes</taxon>
        <taxon>Pleosporomycetidae</taxon>
        <taxon>Pleosporales</taxon>
        <taxon>Massarineae</taxon>
        <taxon>Lentitheciaceae</taxon>
        <taxon>Lentithecium</taxon>
    </lineage>
</organism>
<protein>
    <submittedName>
        <fullName evidence="1">Uncharacterized protein</fullName>
    </submittedName>
</protein>
<sequence length="174" mass="18786">MGVTGRLHVCTRQVEHLHAVNNLDKKLGRAPEMKPPARAAHCIADSRLSRQSDLTKFGIWRPISLASSAHASFGGGILGMIWRCDSGSHQKAIVVALVGALIPSHDGLLSIISPQLEPAFSVPMVRSRTALLYPPLNWHRLPRRLPACIYCINQLLSTSAAALPATQSKSTSVT</sequence>
<name>A0A6G1J353_9PLEO</name>
<dbReference type="Proteomes" id="UP000799291">
    <property type="component" value="Unassembled WGS sequence"/>
</dbReference>
<keyword evidence="2" id="KW-1185">Reference proteome</keyword>
<gene>
    <name evidence="1" type="ORF">K458DRAFT_388652</name>
</gene>
<dbReference type="AlphaFoldDB" id="A0A6G1J353"/>